<name>A0ABX8SF64_9ACTN</name>
<evidence type="ECO:0000259" key="3">
    <source>
        <dbReference type="PROSITE" id="PS50977"/>
    </source>
</evidence>
<dbReference type="SUPFAM" id="SSF46689">
    <property type="entry name" value="Homeodomain-like"/>
    <property type="match status" value="1"/>
</dbReference>
<dbReference type="Gene3D" id="1.10.357.10">
    <property type="entry name" value="Tetracycline Repressor, domain 2"/>
    <property type="match status" value="1"/>
</dbReference>
<dbReference type="Proteomes" id="UP000887023">
    <property type="component" value="Chromosome"/>
</dbReference>
<gene>
    <name evidence="4" type="ORF">KV203_16125</name>
</gene>
<evidence type="ECO:0000313" key="4">
    <source>
        <dbReference type="EMBL" id="QXQ15981.1"/>
    </source>
</evidence>
<dbReference type="InterPro" id="IPR009057">
    <property type="entry name" value="Homeodomain-like_sf"/>
</dbReference>
<proteinExistence type="predicted"/>
<organism evidence="4 5">
    <name type="scientific">Skermania pinensis</name>
    <dbReference type="NCBI Taxonomy" id="39122"/>
    <lineage>
        <taxon>Bacteria</taxon>
        <taxon>Bacillati</taxon>
        <taxon>Actinomycetota</taxon>
        <taxon>Actinomycetes</taxon>
        <taxon>Mycobacteriales</taxon>
        <taxon>Gordoniaceae</taxon>
        <taxon>Skermania</taxon>
    </lineage>
</organism>
<evidence type="ECO:0000256" key="1">
    <source>
        <dbReference type="ARBA" id="ARBA00023125"/>
    </source>
</evidence>
<evidence type="ECO:0000256" key="2">
    <source>
        <dbReference type="PROSITE-ProRule" id="PRU00335"/>
    </source>
</evidence>
<dbReference type="PROSITE" id="PS50977">
    <property type="entry name" value="HTH_TETR_2"/>
    <property type="match status" value="1"/>
</dbReference>
<dbReference type="PANTHER" id="PTHR30055:SF226">
    <property type="entry name" value="HTH-TYPE TRANSCRIPTIONAL REGULATOR PKSA"/>
    <property type="match status" value="1"/>
</dbReference>
<accession>A0ABX8SF64</accession>
<keyword evidence="5" id="KW-1185">Reference proteome</keyword>
<feature type="DNA-binding region" description="H-T-H motif" evidence="2">
    <location>
        <begin position="24"/>
        <end position="43"/>
    </location>
</feature>
<reference evidence="4" key="1">
    <citation type="submission" date="2021-07" db="EMBL/GenBank/DDBJ databases">
        <title>Candidatus Kaistella beijingensis sp. nov. isolated from a municipal wastewater treatment plant is involved in sludge foaming.</title>
        <authorList>
            <person name="Song Y."/>
            <person name="Liu S.-J."/>
        </authorList>
    </citation>
    <scope>NUCLEOTIDE SEQUENCE</scope>
    <source>
        <strain evidence="4">DSM 43998</strain>
    </source>
</reference>
<dbReference type="EMBL" id="CP079105">
    <property type="protein sequence ID" value="QXQ15981.1"/>
    <property type="molecule type" value="Genomic_DNA"/>
</dbReference>
<evidence type="ECO:0000313" key="5">
    <source>
        <dbReference type="Proteomes" id="UP000887023"/>
    </source>
</evidence>
<sequence>MQRRAALLDAALDLIGTDGFAQLTVGGLCRRAGLNERYYYESFTDLAGVLEAVFDRIVDELAPAIVTAMTSAPADVPDQARAAIGAAVDLFAADPRKSRVAFVEGINHPVLARRRSEIVRQLSLLVMTAGDQIYGSAPSSATAPEIAATMLVGGLIETTMSWLDGRLPVTRDELVDRTAELFTVVGAHVAAQPANTG</sequence>
<dbReference type="InterPro" id="IPR050109">
    <property type="entry name" value="HTH-type_TetR-like_transc_reg"/>
</dbReference>
<dbReference type="InterPro" id="IPR001647">
    <property type="entry name" value="HTH_TetR"/>
</dbReference>
<dbReference type="PANTHER" id="PTHR30055">
    <property type="entry name" value="HTH-TYPE TRANSCRIPTIONAL REGULATOR RUTR"/>
    <property type="match status" value="1"/>
</dbReference>
<feature type="domain" description="HTH tetR-type" evidence="3">
    <location>
        <begin position="1"/>
        <end position="61"/>
    </location>
</feature>
<keyword evidence="1 2" id="KW-0238">DNA-binding</keyword>
<protein>
    <submittedName>
        <fullName evidence="4">TetR/AcrR family transcriptional regulator</fullName>
    </submittedName>
</protein>